<comment type="similarity">
    <text evidence="2">Belongs to the ABC transporter superfamily.</text>
</comment>
<name>A0ABV3J4P8_9ACTN</name>
<gene>
    <name evidence="8" type="ORF">AB0L03_26715</name>
</gene>
<keyword evidence="5 8" id="KW-0067">ATP-binding</keyword>
<dbReference type="PROSITE" id="PS50893">
    <property type="entry name" value="ABC_TRANSPORTER_2"/>
    <property type="match status" value="1"/>
</dbReference>
<dbReference type="SUPFAM" id="SSF52540">
    <property type="entry name" value="P-loop containing nucleoside triphosphate hydrolases"/>
    <property type="match status" value="1"/>
</dbReference>
<evidence type="ECO:0000256" key="5">
    <source>
        <dbReference type="ARBA" id="ARBA00022840"/>
    </source>
</evidence>
<keyword evidence="3" id="KW-0813">Transport</keyword>
<dbReference type="Gene3D" id="3.40.50.300">
    <property type="entry name" value="P-loop containing nucleotide triphosphate hydrolases"/>
    <property type="match status" value="1"/>
</dbReference>
<dbReference type="EMBL" id="JBFASG010000033">
    <property type="protein sequence ID" value="MEV4926377.1"/>
    <property type="molecule type" value="Genomic_DNA"/>
</dbReference>
<organism evidence="8 9">
    <name type="scientific">Streptomyces roseoverticillatus</name>
    <dbReference type="NCBI Taxonomy" id="66429"/>
    <lineage>
        <taxon>Bacteria</taxon>
        <taxon>Bacillati</taxon>
        <taxon>Actinomycetota</taxon>
        <taxon>Actinomycetes</taxon>
        <taxon>Kitasatosporales</taxon>
        <taxon>Streptomycetaceae</taxon>
        <taxon>Streptomyces</taxon>
    </lineage>
</organism>
<dbReference type="Pfam" id="PF00005">
    <property type="entry name" value="ABC_tran"/>
    <property type="match status" value="1"/>
</dbReference>
<evidence type="ECO:0000313" key="8">
    <source>
        <dbReference type="EMBL" id="MEV4926377.1"/>
    </source>
</evidence>
<comment type="caution">
    <text evidence="8">The sequence shown here is derived from an EMBL/GenBank/DDBJ whole genome shotgun (WGS) entry which is preliminary data.</text>
</comment>
<dbReference type="Proteomes" id="UP001552479">
    <property type="component" value="Unassembled WGS sequence"/>
</dbReference>
<dbReference type="InterPro" id="IPR003593">
    <property type="entry name" value="AAA+_ATPase"/>
</dbReference>
<feature type="domain" description="ABC transporter" evidence="7">
    <location>
        <begin position="24"/>
        <end position="251"/>
    </location>
</feature>
<dbReference type="SMART" id="SM00382">
    <property type="entry name" value="AAA"/>
    <property type="match status" value="1"/>
</dbReference>
<keyword evidence="4" id="KW-0547">Nucleotide-binding</keyword>
<evidence type="ECO:0000256" key="6">
    <source>
        <dbReference type="ARBA" id="ARBA00023251"/>
    </source>
</evidence>
<evidence type="ECO:0000256" key="2">
    <source>
        <dbReference type="ARBA" id="ARBA00005417"/>
    </source>
</evidence>
<dbReference type="PANTHER" id="PTHR42711">
    <property type="entry name" value="ABC TRANSPORTER ATP-BINDING PROTEIN"/>
    <property type="match status" value="1"/>
</dbReference>
<protein>
    <submittedName>
        <fullName evidence="8">ABC transporter ATP-binding protein</fullName>
    </submittedName>
</protein>
<keyword evidence="9" id="KW-1185">Reference proteome</keyword>
<evidence type="ECO:0000259" key="7">
    <source>
        <dbReference type="PROSITE" id="PS50893"/>
    </source>
</evidence>
<comment type="subcellular location">
    <subcellularLocation>
        <location evidence="1">Cell membrane</location>
        <topology evidence="1">Peripheral membrane protein</topology>
    </subcellularLocation>
</comment>
<accession>A0ABV3J4P8</accession>
<evidence type="ECO:0000256" key="4">
    <source>
        <dbReference type="ARBA" id="ARBA00022741"/>
    </source>
</evidence>
<sequence length="305" mass="32414">MSSSDVRPGDGVSDEHLEHGVSDVHLEHVVAGYRRRAVTASLDLTLTRGVHVLLGRNGAGKTTLMRTLAGILPPLSGRVRIGGADLAEDPAAKRRIGLLSHRAALAPQLTVRDNLDFWATVQGLPRGERARRVADAAGRFDITALLDRRTARLSRGQLQRADLARLLLTDPQVLLLDEPLTGLDPVSAGATRELVRGWAADRTVLYSTHSVPEALTLASGILVLKDGALTRLKPGSDGSTGYEVRREPATAATRDDGWTPVEVEPGATIGGIVAGLVHEGVTVSDIRPVRPDTETAIHRLLGGTS</sequence>
<evidence type="ECO:0000256" key="1">
    <source>
        <dbReference type="ARBA" id="ARBA00004202"/>
    </source>
</evidence>
<proteinExistence type="inferred from homology"/>
<evidence type="ECO:0000313" key="9">
    <source>
        <dbReference type="Proteomes" id="UP001552479"/>
    </source>
</evidence>
<dbReference type="InterPro" id="IPR050763">
    <property type="entry name" value="ABC_transporter_ATP-binding"/>
</dbReference>
<dbReference type="InterPro" id="IPR003439">
    <property type="entry name" value="ABC_transporter-like_ATP-bd"/>
</dbReference>
<dbReference type="InterPro" id="IPR027417">
    <property type="entry name" value="P-loop_NTPase"/>
</dbReference>
<dbReference type="PANTHER" id="PTHR42711:SF5">
    <property type="entry name" value="ABC TRANSPORTER ATP-BINDING PROTEIN NATA"/>
    <property type="match status" value="1"/>
</dbReference>
<reference evidence="8 9" key="1">
    <citation type="submission" date="2024-06" db="EMBL/GenBank/DDBJ databases">
        <title>The Natural Products Discovery Center: Release of the First 8490 Sequenced Strains for Exploring Actinobacteria Biosynthetic Diversity.</title>
        <authorList>
            <person name="Kalkreuter E."/>
            <person name="Kautsar S.A."/>
            <person name="Yang D."/>
            <person name="Bader C.D."/>
            <person name="Teijaro C.N."/>
            <person name="Fluegel L."/>
            <person name="Davis C.M."/>
            <person name="Simpson J.R."/>
            <person name="Lauterbach L."/>
            <person name="Steele A.D."/>
            <person name="Gui C."/>
            <person name="Meng S."/>
            <person name="Li G."/>
            <person name="Viehrig K."/>
            <person name="Ye F."/>
            <person name="Su P."/>
            <person name="Kiefer A.F."/>
            <person name="Nichols A."/>
            <person name="Cepeda A.J."/>
            <person name="Yan W."/>
            <person name="Fan B."/>
            <person name="Jiang Y."/>
            <person name="Adhikari A."/>
            <person name="Zheng C.-J."/>
            <person name="Schuster L."/>
            <person name="Cowan T.M."/>
            <person name="Smanski M.J."/>
            <person name="Chevrette M.G."/>
            <person name="De Carvalho L.P.S."/>
            <person name="Shen B."/>
        </authorList>
    </citation>
    <scope>NUCLEOTIDE SEQUENCE [LARGE SCALE GENOMIC DNA]</scope>
    <source>
        <strain evidence="8 9">NPDC053791</strain>
    </source>
</reference>
<keyword evidence="6" id="KW-0046">Antibiotic resistance</keyword>
<evidence type="ECO:0000256" key="3">
    <source>
        <dbReference type="ARBA" id="ARBA00022448"/>
    </source>
</evidence>
<dbReference type="GO" id="GO:0005524">
    <property type="term" value="F:ATP binding"/>
    <property type="evidence" value="ECO:0007669"/>
    <property type="project" value="UniProtKB-KW"/>
</dbReference>
<dbReference type="RefSeq" id="WP_366089793.1">
    <property type="nucleotide sequence ID" value="NZ_JBFASG010000033.1"/>
</dbReference>